<dbReference type="PANTHER" id="PTHR46796">
    <property type="entry name" value="HTH-TYPE TRANSCRIPTIONAL ACTIVATOR RHAS-RELATED"/>
    <property type="match status" value="1"/>
</dbReference>
<keyword evidence="2" id="KW-0238">DNA-binding</keyword>
<dbReference type="HOGENOM" id="CLU_000445_88_4_0"/>
<dbReference type="PROSITE" id="PS01124">
    <property type="entry name" value="HTH_ARAC_FAMILY_2"/>
    <property type="match status" value="1"/>
</dbReference>
<dbReference type="AlphaFoldDB" id="E8UXQ8"/>
<protein>
    <submittedName>
        <fullName evidence="5">Transcriptional regulator, AraC family</fullName>
    </submittedName>
</protein>
<sequence length="295" mass="33715">MVGSISDSESKTFDSFLLGPSVRTLWNCEFPEKGFSIGKYSTVAGEQQQAITEQHRLAIWRGTGAVEFRNALGEYIPQMKRHGPMNFFPAGIVPAMRRKRQSDFILFTLEPWFVKNVSEQMEQRPTEDLQLNEGFRHQPLHQLTTLLSIEAAQGGMHGSPYTDHLMQALTMELLLLVATERKPTRFEKSGLSQPILRRVVERMQDLSADLDLKTLASEIGYSQSHFLRIFQAATGQTPYQYLLDLRLARAQDLIRSRRVSMIDIASTCGFSSHSHMSRIFRQIKGFTPSEYRRNL</sequence>
<accession>E8UXQ8</accession>
<feature type="domain" description="HTH araC/xylS-type" evidence="4">
    <location>
        <begin position="193"/>
        <end position="294"/>
    </location>
</feature>
<evidence type="ECO:0000256" key="3">
    <source>
        <dbReference type="ARBA" id="ARBA00023163"/>
    </source>
</evidence>
<dbReference type="Proteomes" id="UP000006844">
    <property type="component" value="Chromosome"/>
</dbReference>
<dbReference type="InterPro" id="IPR018060">
    <property type="entry name" value="HTH_AraC"/>
</dbReference>
<dbReference type="STRING" id="401053.AciPR4_2273"/>
<dbReference type="SUPFAM" id="SSF46689">
    <property type="entry name" value="Homeodomain-like"/>
    <property type="match status" value="2"/>
</dbReference>
<dbReference type="Pfam" id="PF12833">
    <property type="entry name" value="HTH_18"/>
    <property type="match status" value="1"/>
</dbReference>
<evidence type="ECO:0000313" key="6">
    <source>
        <dbReference type="Proteomes" id="UP000006844"/>
    </source>
</evidence>
<dbReference type="EMBL" id="CP002467">
    <property type="protein sequence ID" value="ADV83074.1"/>
    <property type="molecule type" value="Genomic_DNA"/>
</dbReference>
<keyword evidence="6" id="KW-1185">Reference proteome</keyword>
<evidence type="ECO:0000256" key="1">
    <source>
        <dbReference type="ARBA" id="ARBA00023015"/>
    </source>
</evidence>
<dbReference type="InterPro" id="IPR009057">
    <property type="entry name" value="Homeodomain-like_sf"/>
</dbReference>
<evidence type="ECO:0000259" key="4">
    <source>
        <dbReference type="PROSITE" id="PS01124"/>
    </source>
</evidence>
<dbReference type="SMART" id="SM00342">
    <property type="entry name" value="HTH_ARAC"/>
    <property type="match status" value="1"/>
</dbReference>
<reference evidence="5 6" key="1">
    <citation type="journal article" date="2012" name="Stand. Genomic Sci.">
        <title>Complete genome sequence of Terriglobus saanensis type strain SP1PR4(T), an Acidobacteria from tundra soil.</title>
        <authorList>
            <person name="Rawat S.R."/>
            <person name="Mannisto M.K."/>
            <person name="Starovoytov V."/>
            <person name="Goodwin L."/>
            <person name="Nolan M."/>
            <person name="Hauser L."/>
            <person name="Land M."/>
            <person name="Davenport K.W."/>
            <person name="Woyke T."/>
            <person name="Haggblom M.M."/>
        </authorList>
    </citation>
    <scope>NUCLEOTIDE SEQUENCE</scope>
    <source>
        <strain evidence="6">ATCC BAA-1853 / DSM 23119 / SP1PR4</strain>
    </source>
</reference>
<organism evidence="5 6">
    <name type="scientific">Terriglobus saanensis (strain ATCC BAA-1853 / DSM 23119 / SP1PR4)</name>
    <dbReference type="NCBI Taxonomy" id="401053"/>
    <lineage>
        <taxon>Bacteria</taxon>
        <taxon>Pseudomonadati</taxon>
        <taxon>Acidobacteriota</taxon>
        <taxon>Terriglobia</taxon>
        <taxon>Terriglobales</taxon>
        <taxon>Acidobacteriaceae</taxon>
        <taxon>Terriglobus</taxon>
    </lineage>
</organism>
<keyword evidence="3" id="KW-0804">Transcription</keyword>
<dbReference type="InterPro" id="IPR050204">
    <property type="entry name" value="AraC_XylS_family_regulators"/>
</dbReference>
<dbReference type="GO" id="GO:0043565">
    <property type="term" value="F:sequence-specific DNA binding"/>
    <property type="evidence" value="ECO:0007669"/>
    <property type="project" value="InterPro"/>
</dbReference>
<dbReference type="GO" id="GO:0003700">
    <property type="term" value="F:DNA-binding transcription factor activity"/>
    <property type="evidence" value="ECO:0007669"/>
    <property type="project" value="InterPro"/>
</dbReference>
<dbReference type="RefSeq" id="WP_013568807.1">
    <property type="nucleotide sequence ID" value="NC_014963.1"/>
</dbReference>
<keyword evidence="1" id="KW-0805">Transcription regulation</keyword>
<evidence type="ECO:0000313" key="5">
    <source>
        <dbReference type="EMBL" id="ADV83074.1"/>
    </source>
</evidence>
<gene>
    <name evidence="5" type="ordered locus">AciPR4_2273</name>
</gene>
<name>E8UXQ8_TERSS</name>
<dbReference type="PANTHER" id="PTHR46796:SF6">
    <property type="entry name" value="ARAC SUBFAMILY"/>
    <property type="match status" value="1"/>
</dbReference>
<proteinExistence type="predicted"/>
<dbReference type="eggNOG" id="COG4977">
    <property type="taxonomic scope" value="Bacteria"/>
</dbReference>
<dbReference type="KEGG" id="tsa:AciPR4_2273"/>
<dbReference type="Gene3D" id="1.10.10.60">
    <property type="entry name" value="Homeodomain-like"/>
    <property type="match status" value="2"/>
</dbReference>
<evidence type="ECO:0000256" key="2">
    <source>
        <dbReference type="ARBA" id="ARBA00023125"/>
    </source>
</evidence>